<sequence>MVSYWPRMSSRSLTRPEKMAQTPCLDVLALPELCRNRYAVTASRVVNPALKRQSVESRCKGDRINHGSREWSPIHTSNNSRTARKGQRIPKAPCCTEALFKIAAAIRKHEVCLGVAEMRCRLACAFGHALSTARVEGTCTIALGHPAGLRVLNGKRDVDCYTERPVARC</sequence>
<evidence type="ECO:0000256" key="1">
    <source>
        <dbReference type="SAM" id="MobiDB-lite"/>
    </source>
</evidence>
<name>A0A6A6T240_9PLEO</name>
<keyword evidence="3" id="KW-1185">Reference proteome</keyword>
<evidence type="ECO:0000313" key="2">
    <source>
        <dbReference type="EMBL" id="KAF2654149.1"/>
    </source>
</evidence>
<dbReference type="EMBL" id="MU004369">
    <property type="protein sequence ID" value="KAF2654149.1"/>
    <property type="molecule type" value="Genomic_DNA"/>
</dbReference>
<dbReference type="AlphaFoldDB" id="A0A6A6T240"/>
<gene>
    <name evidence="2" type="ORF">K491DRAFT_487604</name>
</gene>
<reference evidence="2" key="1">
    <citation type="journal article" date="2020" name="Stud. Mycol.">
        <title>101 Dothideomycetes genomes: a test case for predicting lifestyles and emergence of pathogens.</title>
        <authorList>
            <person name="Haridas S."/>
            <person name="Albert R."/>
            <person name="Binder M."/>
            <person name="Bloem J."/>
            <person name="Labutti K."/>
            <person name="Salamov A."/>
            <person name="Andreopoulos B."/>
            <person name="Baker S."/>
            <person name="Barry K."/>
            <person name="Bills G."/>
            <person name="Bluhm B."/>
            <person name="Cannon C."/>
            <person name="Castanera R."/>
            <person name="Culley D."/>
            <person name="Daum C."/>
            <person name="Ezra D."/>
            <person name="Gonzalez J."/>
            <person name="Henrissat B."/>
            <person name="Kuo A."/>
            <person name="Liang C."/>
            <person name="Lipzen A."/>
            <person name="Lutzoni F."/>
            <person name="Magnuson J."/>
            <person name="Mondo S."/>
            <person name="Nolan M."/>
            <person name="Ohm R."/>
            <person name="Pangilinan J."/>
            <person name="Park H.-J."/>
            <person name="Ramirez L."/>
            <person name="Alfaro M."/>
            <person name="Sun H."/>
            <person name="Tritt A."/>
            <person name="Yoshinaga Y."/>
            <person name="Zwiers L.-H."/>
            <person name="Turgeon B."/>
            <person name="Goodwin S."/>
            <person name="Spatafora J."/>
            <person name="Crous P."/>
            <person name="Grigoriev I."/>
        </authorList>
    </citation>
    <scope>NUCLEOTIDE SEQUENCE</scope>
    <source>
        <strain evidence="2">CBS 122681</strain>
    </source>
</reference>
<protein>
    <submittedName>
        <fullName evidence="2">Uncharacterized protein</fullName>
    </submittedName>
</protein>
<accession>A0A6A6T240</accession>
<evidence type="ECO:0000313" key="3">
    <source>
        <dbReference type="Proteomes" id="UP000799324"/>
    </source>
</evidence>
<dbReference type="Proteomes" id="UP000799324">
    <property type="component" value="Unassembled WGS sequence"/>
</dbReference>
<proteinExistence type="predicted"/>
<organism evidence="2 3">
    <name type="scientific">Lophiostoma macrostomum CBS 122681</name>
    <dbReference type="NCBI Taxonomy" id="1314788"/>
    <lineage>
        <taxon>Eukaryota</taxon>
        <taxon>Fungi</taxon>
        <taxon>Dikarya</taxon>
        <taxon>Ascomycota</taxon>
        <taxon>Pezizomycotina</taxon>
        <taxon>Dothideomycetes</taxon>
        <taxon>Pleosporomycetidae</taxon>
        <taxon>Pleosporales</taxon>
        <taxon>Lophiostomataceae</taxon>
        <taxon>Lophiostoma</taxon>
    </lineage>
</organism>
<feature type="region of interest" description="Disordered" evidence="1">
    <location>
        <begin position="65"/>
        <end position="85"/>
    </location>
</feature>